<dbReference type="PROSITE" id="PS51257">
    <property type="entry name" value="PROKAR_LIPOPROTEIN"/>
    <property type="match status" value="1"/>
</dbReference>
<gene>
    <name evidence="2" type="ORF">IAD25_02415</name>
</gene>
<evidence type="ECO:0000256" key="1">
    <source>
        <dbReference type="SAM" id="SignalP"/>
    </source>
</evidence>
<comment type="caution">
    <text evidence="2">The sequence shown here is derived from an EMBL/GenBank/DDBJ whole genome shotgun (WGS) entry which is preliminary data.</text>
</comment>
<reference evidence="2" key="1">
    <citation type="submission" date="2020-10" db="EMBL/GenBank/DDBJ databases">
        <authorList>
            <person name="Gilroy R."/>
        </authorList>
    </citation>
    <scope>NUCLEOTIDE SEQUENCE</scope>
    <source>
        <strain evidence="2">ChiSjej4B22-8349</strain>
    </source>
</reference>
<proteinExistence type="predicted"/>
<dbReference type="InterPro" id="IPR028082">
    <property type="entry name" value="Peripla_BP_I"/>
</dbReference>
<sequence length="331" mass="35293">MKRKSFAILAVLLMMTTLLLTGCGGSGGGDSDTVKIGLVQLVEHTSLDQIRESIIAQLEEEGYVDGENIEIDYQNAQNEQSNLKTICQGFVADDVDVIVAITTPAAQVAMGETDEIPIVFSAVTDPVAAEVVEDMEHPGGNITGTSDVISVERIMELAQEITPGFETVGVLYNSSETNSVATIDKLKEYAADNSIEVVDSAITSANEIQTAAQNLAQKCDIVFSPTDNTVASAIATANEVFIDAGIPFYVGADSMVKDGAFATYGVDYDYLGRETADMVIEILNGADPAEMPVRTMEELAIYVNSQTADELGIEIPQDVLDQATDLAKEDL</sequence>
<dbReference type="AlphaFoldDB" id="A0A9D1N5K2"/>
<name>A0A9D1N5K2_9FIRM</name>
<dbReference type="SUPFAM" id="SSF53822">
    <property type="entry name" value="Periplasmic binding protein-like I"/>
    <property type="match status" value="1"/>
</dbReference>
<dbReference type="Proteomes" id="UP000824130">
    <property type="component" value="Unassembled WGS sequence"/>
</dbReference>
<evidence type="ECO:0000313" key="2">
    <source>
        <dbReference type="EMBL" id="HIU95552.1"/>
    </source>
</evidence>
<dbReference type="InterPro" id="IPR007487">
    <property type="entry name" value="ABC_transpt-TYRBP-like"/>
</dbReference>
<dbReference type="Gene3D" id="3.40.50.2300">
    <property type="match status" value="2"/>
</dbReference>
<dbReference type="PANTHER" id="PTHR35271:SF1">
    <property type="entry name" value="ABC TRANSPORTER, SUBSTRATE-BINDING LIPOPROTEIN"/>
    <property type="match status" value="1"/>
</dbReference>
<dbReference type="Pfam" id="PF04392">
    <property type="entry name" value="ABC_sub_bind"/>
    <property type="match status" value="1"/>
</dbReference>
<dbReference type="CDD" id="cd06325">
    <property type="entry name" value="PBP1_ABC_unchar_transporter"/>
    <property type="match status" value="1"/>
</dbReference>
<reference evidence="2" key="2">
    <citation type="journal article" date="2021" name="PeerJ">
        <title>Extensive microbial diversity within the chicken gut microbiome revealed by metagenomics and culture.</title>
        <authorList>
            <person name="Gilroy R."/>
            <person name="Ravi A."/>
            <person name="Getino M."/>
            <person name="Pursley I."/>
            <person name="Horton D.L."/>
            <person name="Alikhan N.F."/>
            <person name="Baker D."/>
            <person name="Gharbi K."/>
            <person name="Hall N."/>
            <person name="Watson M."/>
            <person name="Adriaenssens E.M."/>
            <person name="Foster-Nyarko E."/>
            <person name="Jarju S."/>
            <person name="Secka A."/>
            <person name="Antonio M."/>
            <person name="Oren A."/>
            <person name="Chaudhuri R.R."/>
            <person name="La Ragione R."/>
            <person name="Hildebrand F."/>
            <person name="Pallen M.J."/>
        </authorList>
    </citation>
    <scope>NUCLEOTIDE SEQUENCE</scope>
    <source>
        <strain evidence="2">ChiSjej4B22-8349</strain>
    </source>
</reference>
<dbReference type="PANTHER" id="PTHR35271">
    <property type="entry name" value="ABC TRANSPORTER, SUBSTRATE-BINDING LIPOPROTEIN-RELATED"/>
    <property type="match status" value="1"/>
</dbReference>
<feature type="signal peptide" evidence="1">
    <location>
        <begin position="1"/>
        <end position="22"/>
    </location>
</feature>
<feature type="chain" id="PRO_5038876327" evidence="1">
    <location>
        <begin position="23"/>
        <end position="331"/>
    </location>
</feature>
<dbReference type="EMBL" id="DVOB01000055">
    <property type="protein sequence ID" value="HIU95552.1"/>
    <property type="molecule type" value="Genomic_DNA"/>
</dbReference>
<protein>
    <submittedName>
        <fullName evidence="2">ABC transporter substrate-binding protein</fullName>
    </submittedName>
</protein>
<accession>A0A9D1N5K2</accession>
<keyword evidence="1" id="KW-0732">Signal</keyword>
<organism evidence="2 3">
    <name type="scientific">Candidatus Allocopromorpha excrementipullorum</name>
    <dbReference type="NCBI Taxonomy" id="2840743"/>
    <lineage>
        <taxon>Bacteria</taxon>
        <taxon>Bacillati</taxon>
        <taxon>Bacillota</taxon>
        <taxon>Clostridia</taxon>
        <taxon>Eubacteriales</taxon>
        <taxon>Eubacteriaceae</taxon>
        <taxon>Eubacteriaceae incertae sedis</taxon>
        <taxon>Candidatus Allocopromorpha</taxon>
    </lineage>
</organism>
<evidence type="ECO:0000313" key="3">
    <source>
        <dbReference type="Proteomes" id="UP000824130"/>
    </source>
</evidence>